<dbReference type="Pfam" id="PF03717">
    <property type="entry name" value="PBP_dimer"/>
    <property type="match status" value="1"/>
</dbReference>
<dbReference type="InterPro" id="IPR050515">
    <property type="entry name" value="Beta-lactam/transpept"/>
</dbReference>
<evidence type="ECO:0000256" key="4">
    <source>
        <dbReference type="SAM" id="MobiDB-lite"/>
    </source>
</evidence>
<dbReference type="Pfam" id="PF00905">
    <property type="entry name" value="Transpeptidase"/>
    <property type="match status" value="1"/>
</dbReference>
<evidence type="ECO:0000256" key="2">
    <source>
        <dbReference type="ARBA" id="ARBA00007171"/>
    </source>
</evidence>
<dbReference type="RefSeq" id="WP_175347393.1">
    <property type="nucleotide sequence ID" value="NZ_JABMCI010000062.1"/>
</dbReference>
<name>A0A7Y6DXY1_9CELL</name>
<dbReference type="SUPFAM" id="SSF56601">
    <property type="entry name" value="beta-lactamase/transpeptidase-like"/>
    <property type="match status" value="1"/>
</dbReference>
<dbReference type="InterPro" id="IPR001460">
    <property type="entry name" value="PCN-bd_Tpept"/>
</dbReference>
<evidence type="ECO:0000313" key="9">
    <source>
        <dbReference type="Proteomes" id="UP000565724"/>
    </source>
</evidence>
<keyword evidence="3 5" id="KW-0472">Membrane</keyword>
<feature type="domain" description="Penicillin-binding protein dimerisation" evidence="7">
    <location>
        <begin position="115"/>
        <end position="268"/>
    </location>
</feature>
<dbReference type="GO" id="GO:0071555">
    <property type="term" value="P:cell wall organization"/>
    <property type="evidence" value="ECO:0007669"/>
    <property type="project" value="TreeGrafter"/>
</dbReference>
<dbReference type="Gene3D" id="3.90.1310.10">
    <property type="entry name" value="Penicillin-binding protein 2a (Domain 2)"/>
    <property type="match status" value="1"/>
</dbReference>
<keyword evidence="5" id="KW-0812">Transmembrane</keyword>
<accession>A0A7Y6DXY1</accession>
<keyword evidence="5" id="KW-1133">Transmembrane helix</keyword>
<feature type="region of interest" description="Disordered" evidence="4">
    <location>
        <begin position="1"/>
        <end position="65"/>
    </location>
</feature>
<dbReference type="InterPro" id="IPR005311">
    <property type="entry name" value="PBP_dimer"/>
</dbReference>
<proteinExistence type="inferred from homology"/>
<organism evidence="8 9">
    <name type="scientific">Cellulomonas humilata</name>
    <dbReference type="NCBI Taxonomy" id="144055"/>
    <lineage>
        <taxon>Bacteria</taxon>
        <taxon>Bacillati</taxon>
        <taxon>Actinomycetota</taxon>
        <taxon>Actinomycetes</taxon>
        <taxon>Micrococcales</taxon>
        <taxon>Cellulomonadaceae</taxon>
        <taxon>Cellulomonas</taxon>
    </lineage>
</organism>
<dbReference type="Proteomes" id="UP000565724">
    <property type="component" value="Unassembled WGS sequence"/>
</dbReference>
<dbReference type="AlphaFoldDB" id="A0A7Y6DXY1"/>
<dbReference type="GO" id="GO:0005886">
    <property type="term" value="C:plasma membrane"/>
    <property type="evidence" value="ECO:0007669"/>
    <property type="project" value="TreeGrafter"/>
</dbReference>
<feature type="region of interest" description="Disordered" evidence="4">
    <location>
        <begin position="253"/>
        <end position="276"/>
    </location>
</feature>
<gene>
    <name evidence="8" type="ORF">HP550_09195</name>
</gene>
<dbReference type="SUPFAM" id="SSF56519">
    <property type="entry name" value="Penicillin binding protein dimerisation domain"/>
    <property type="match status" value="1"/>
</dbReference>
<feature type="domain" description="Penicillin-binding protein transpeptidase" evidence="6">
    <location>
        <begin position="312"/>
        <end position="612"/>
    </location>
</feature>
<evidence type="ECO:0000256" key="3">
    <source>
        <dbReference type="ARBA" id="ARBA00023136"/>
    </source>
</evidence>
<dbReference type="GO" id="GO:0008658">
    <property type="term" value="F:penicillin binding"/>
    <property type="evidence" value="ECO:0007669"/>
    <property type="project" value="InterPro"/>
</dbReference>
<comment type="subcellular location">
    <subcellularLocation>
        <location evidence="1">Membrane</location>
    </subcellularLocation>
</comment>
<dbReference type="PANTHER" id="PTHR30627">
    <property type="entry name" value="PEPTIDOGLYCAN D,D-TRANSPEPTIDASE"/>
    <property type="match status" value="1"/>
</dbReference>
<comment type="caution">
    <text evidence="8">The sequence shown here is derived from an EMBL/GenBank/DDBJ whole genome shotgun (WGS) entry which is preliminary data.</text>
</comment>
<evidence type="ECO:0000256" key="5">
    <source>
        <dbReference type="SAM" id="Phobius"/>
    </source>
</evidence>
<dbReference type="Gene3D" id="3.30.450.330">
    <property type="match status" value="1"/>
</dbReference>
<protein>
    <submittedName>
        <fullName evidence="8">Penicillin-binding protein 2</fullName>
    </submittedName>
</protein>
<evidence type="ECO:0000313" key="8">
    <source>
        <dbReference type="EMBL" id="NUU17424.1"/>
    </source>
</evidence>
<dbReference type="Gene3D" id="3.40.710.10">
    <property type="entry name" value="DD-peptidase/beta-lactamase superfamily"/>
    <property type="match status" value="1"/>
</dbReference>
<dbReference type="InterPro" id="IPR012338">
    <property type="entry name" value="Beta-lactam/transpept-like"/>
</dbReference>
<evidence type="ECO:0000259" key="7">
    <source>
        <dbReference type="Pfam" id="PF03717"/>
    </source>
</evidence>
<reference evidence="8 9" key="1">
    <citation type="submission" date="2020-05" db="EMBL/GenBank/DDBJ databases">
        <title>Genome Sequencing of Type Strains.</title>
        <authorList>
            <person name="Lemaire J.F."/>
            <person name="Inderbitzin P."/>
            <person name="Gregorio O.A."/>
            <person name="Collins S.B."/>
            <person name="Wespe N."/>
            <person name="Knight-Connoni V."/>
        </authorList>
    </citation>
    <scope>NUCLEOTIDE SEQUENCE [LARGE SCALE GENOMIC DNA]</scope>
    <source>
        <strain evidence="8 9">ATCC 25174</strain>
    </source>
</reference>
<evidence type="ECO:0000259" key="6">
    <source>
        <dbReference type="Pfam" id="PF00905"/>
    </source>
</evidence>
<sequence length="636" mass="66053">MTGRAPVGSVRSRARTEQTRRPVPANRATGTTVPRQRPPAGPRTVVVPPGTRGGRPPSGPVQPGSRRRMAFLTVLVVLALAVFGGRLVYVQGLRGSVIAEQARNSRLISVALLGGRGEITDADGKPLATSVERYDISVNQRLVATFAGSVNPAVPEGPAGVAAILAPLLDMNAAELGGTLVGNRQFVYIRKGVLPEVAREVRKLGLSGVNVDRVAERVYPNGTLAGNVIGFVNSNGVGLAGLEASLNPRLTGTAGSETYESGRKGQAIPGGYSQDTPATQGDSLQLTLLSDVQWKAQSALDAQVAATGSDSGSLIVMDVKTGEIYALADSGSVDPNHPGEASGSLSSAVSDVFEPGSTGKVITMSAILDNKIADPLSQWEVPYTYSPDGHETFKDSHEHGLLRLTTTGVLAESSNTGTVMIGQNLPVQTRYDYLSKFGFGAKTGIEMPGESNGILHPVDSWQRRDKFAVLFGQAVSVTAIQATQVFATIANGGVRVQPHIIKGWTSPDGTYTPAEAPASTQVVSPETAKTVLTMMQSVVDDGTGSNAQIPGYQVAGKTGTAQNWVGGVQGITSSFIGVAPADDPRIAVAVILHNPRTSVYGGTVAAPVFSDVAGYTLSELGVAPSGTPSTLFPTTW</sequence>
<evidence type="ECO:0000256" key="1">
    <source>
        <dbReference type="ARBA" id="ARBA00004370"/>
    </source>
</evidence>
<dbReference type="EMBL" id="JABMCI010000062">
    <property type="protein sequence ID" value="NUU17424.1"/>
    <property type="molecule type" value="Genomic_DNA"/>
</dbReference>
<dbReference type="PANTHER" id="PTHR30627:SF1">
    <property type="entry name" value="PEPTIDOGLYCAN D,D-TRANSPEPTIDASE FTSI"/>
    <property type="match status" value="1"/>
</dbReference>
<dbReference type="InterPro" id="IPR036138">
    <property type="entry name" value="PBP_dimer_sf"/>
</dbReference>
<comment type="similarity">
    <text evidence="2">Belongs to the transpeptidase family.</text>
</comment>
<feature type="transmembrane region" description="Helical" evidence="5">
    <location>
        <begin position="69"/>
        <end position="89"/>
    </location>
</feature>
<keyword evidence="9" id="KW-1185">Reference proteome</keyword>